<dbReference type="GO" id="GO:0010314">
    <property type="term" value="F:phosphatidylinositol-5-phosphate binding"/>
    <property type="evidence" value="ECO:0007669"/>
    <property type="project" value="TreeGrafter"/>
</dbReference>
<name>A0A4W5L5V0_9TELE</name>
<feature type="region of interest" description="Disordered" evidence="1">
    <location>
        <begin position="275"/>
        <end position="298"/>
    </location>
</feature>
<evidence type="ECO:0000256" key="1">
    <source>
        <dbReference type="SAM" id="MobiDB-lite"/>
    </source>
</evidence>
<dbReference type="PANTHER" id="PTHR12752">
    <property type="entry name" value="PHOSPHOINOSITOL 3-PHOSPHATE-BINDING PROTEIN"/>
    <property type="match status" value="1"/>
</dbReference>
<accession>A0A4W5L5V0</accession>
<feature type="compositionally biased region" description="Low complexity" evidence="1">
    <location>
        <begin position="184"/>
        <end position="201"/>
    </location>
</feature>
<evidence type="ECO:0000313" key="4">
    <source>
        <dbReference type="Proteomes" id="UP000314982"/>
    </source>
</evidence>
<feature type="region of interest" description="Disordered" evidence="1">
    <location>
        <begin position="173"/>
        <end position="220"/>
    </location>
</feature>
<dbReference type="InterPro" id="IPR057971">
    <property type="entry name" value="PKHA4-7_TBCA"/>
</dbReference>
<dbReference type="STRING" id="62062.ENSHHUP00000020766"/>
<protein>
    <recommendedName>
        <fullName evidence="2">Pleckstrin homology domain-containing protein</fullName>
    </recommendedName>
</protein>
<keyword evidence="4" id="KW-1185">Reference proteome</keyword>
<dbReference type="GO" id="GO:0070273">
    <property type="term" value="F:phosphatidylinositol-4-phosphate binding"/>
    <property type="evidence" value="ECO:0007669"/>
    <property type="project" value="TreeGrafter"/>
</dbReference>
<sequence>MSADNPAAVHSVIQQRDVLQSGLLSTCRELARVNTELERSWREYEKLEGDVSLAKNNLLEQLEALGSPQTEPPSHQHVHIQKELWRIQDVMEALNKNKAQRHTDTQGYYGSTPISNKHNSEERPYSAVEQLCGGAVEKDSGRSRMSVEEQLERIRRHQQGALREKKKGLHILAGSSCSSPQDNTTHSHSTTSTPSRSPSFTKENPFRSMQNRRQRGEGMSSDILELEASLREQEVVREQETPAEEIARLKEATHTDHYNMDRELSVPEKVLIPERYVESDPEESLSPEQEADKQKKVDRIKALIAKNR</sequence>
<dbReference type="PANTHER" id="PTHR12752:SF3">
    <property type="entry name" value="PLECKSTRIN HOMOLOGY DOMAIN-CONTAINING FAMILY A MEMBER 5"/>
    <property type="match status" value="1"/>
</dbReference>
<dbReference type="AlphaFoldDB" id="A0A4W5L5V0"/>
<dbReference type="GO" id="GO:0080025">
    <property type="term" value="F:phosphatidylinositol-3,5-bisphosphate binding"/>
    <property type="evidence" value="ECO:0007669"/>
    <property type="project" value="TreeGrafter"/>
</dbReference>
<reference evidence="3" key="2">
    <citation type="submission" date="2025-08" db="UniProtKB">
        <authorList>
            <consortium name="Ensembl"/>
        </authorList>
    </citation>
    <scope>IDENTIFICATION</scope>
</reference>
<proteinExistence type="predicted"/>
<feature type="compositionally biased region" description="Polar residues" evidence="1">
    <location>
        <begin position="105"/>
        <end position="117"/>
    </location>
</feature>
<dbReference type="Ensembl" id="ENSHHUT00000021538.1">
    <property type="protein sequence ID" value="ENSHHUP00000020766.1"/>
    <property type="gene ID" value="ENSHHUG00000013005.1"/>
</dbReference>
<feature type="domain" description="Pleckstrin homology" evidence="2">
    <location>
        <begin position="3"/>
        <end position="94"/>
    </location>
</feature>
<dbReference type="GO" id="GO:0032266">
    <property type="term" value="F:phosphatidylinositol-3-phosphate binding"/>
    <property type="evidence" value="ECO:0007669"/>
    <property type="project" value="TreeGrafter"/>
</dbReference>
<feature type="region of interest" description="Disordered" evidence="1">
    <location>
        <begin position="99"/>
        <end position="126"/>
    </location>
</feature>
<reference evidence="4" key="1">
    <citation type="submission" date="2018-06" db="EMBL/GenBank/DDBJ databases">
        <title>Genome assembly of Danube salmon.</title>
        <authorList>
            <person name="Macqueen D.J."/>
            <person name="Gundappa M.K."/>
        </authorList>
    </citation>
    <scope>NUCLEOTIDE SEQUENCE [LARGE SCALE GENOMIC DNA]</scope>
</reference>
<evidence type="ECO:0000259" key="2">
    <source>
        <dbReference type="Pfam" id="PF25541"/>
    </source>
</evidence>
<reference evidence="3" key="3">
    <citation type="submission" date="2025-09" db="UniProtKB">
        <authorList>
            <consortium name="Ensembl"/>
        </authorList>
    </citation>
    <scope>IDENTIFICATION</scope>
</reference>
<evidence type="ECO:0000313" key="3">
    <source>
        <dbReference type="Ensembl" id="ENSHHUP00000020766.1"/>
    </source>
</evidence>
<dbReference type="Pfam" id="PF25541">
    <property type="entry name" value="TBCA_PH"/>
    <property type="match status" value="1"/>
</dbReference>
<organism evidence="3 4">
    <name type="scientific">Hucho hucho</name>
    <name type="common">huchen</name>
    <dbReference type="NCBI Taxonomy" id="62062"/>
    <lineage>
        <taxon>Eukaryota</taxon>
        <taxon>Metazoa</taxon>
        <taxon>Chordata</taxon>
        <taxon>Craniata</taxon>
        <taxon>Vertebrata</taxon>
        <taxon>Euteleostomi</taxon>
        <taxon>Actinopterygii</taxon>
        <taxon>Neopterygii</taxon>
        <taxon>Teleostei</taxon>
        <taxon>Protacanthopterygii</taxon>
        <taxon>Salmoniformes</taxon>
        <taxon>Salmonidae</taxon>
        <taxon>Salmoninae</taxon>
        <taxon>Hucho</taxon>
    </lineage>
</organism>
<dbReference type="Proteomes" id="UP000314982">
    <property type="component" value="Unassembled WGS sequence"/>
</dbReference>
<dbReference type="GeneTree" id="ENSGT00940000155728"/>
<dbReference type="GO" id="GO:0005829">
    <property type="term" value="C:cytosol"/>
    <property type="evidence" value="ECO:0007669"/>
    <property type="project" value="TreeGrafter"/>
</dbReference>